<sequence>MRNAIAWFAGNHVAANLLMLFILVAGAVIAMDIKLEIFPETELDRVSVTVAYPGASPAEVEEGVVRRIEENVAGIEGIKRIDSVAREGMGRVTIEVMTGWDIKKLLDDVKSEVDRITTLPDEAEEPEVRELTRRIQVISVAVYGDIPELTLKELAQTVKDDLTNLPGLTQADVAAVRDNEIHVEISEQTLRKYGLTLGSVADTVAQGSLDLPAGSVKAEEGEVLIRARGRRYYAGEYRDIPVITRADGTRITLGQIAEIKEGFADVDMASRFQGKPAAIINVYRVADQSALDVAQKVRDYVAQIRPGLPHGADIDYYQDMSTILKSRIQLLGKNMFFGLILVSLLLALFLNVRLAFWVTLGIPISFAFGLIFLPYNDVSINMISLFAFIMVLGIVVDDAIIVGENVFRRQEAGMGRLAASVEGTLEVGRPVIFSVLTTMVAFAPLLTAGGTMGNFMRNIPIVVILVLLGSLVESLLILPCHLARSRASGRRQKPKRMTRVLNWIVAGPYHRMVEACIRWRYATIAASLAVLLLTFGLWSAGTIKFVFFPKVEGDVLQCMITMPVGTPMERTVEVVRRVEKTAEDLLAEHDVDRPADAPPLLDHTASIIGAQFGDRGAVGDSGGHLAHVFVQILEGEKRDISALVLNNQWRDRVGRIPDAESLVFKSEIHSAGNPVEVHLSLEDHDLLLEAADELKRELEGFSGVFDITDSFLPGKMEMQLALKPEAANLGLRLRDLARQVRHAFYGAEALRFQRDRNEVKVLVRYSEAQRVSLDNVEQMRIRTPAGHEVPFSQVAAVTMDQGYASIERAQRRRVVKVMADVNEKITNANEVRTDLVQRFLPGLENRYPGLRYTIEGEGQEQAETLADVQKGFIIALFCIYALLAVPFRSFTQPFMVMLAIPFGMVGAAMGHLLMGFDISVISLFGMVGLAGVVVNDSLVLVHRINEYFRTDGFEVHEAVLRGGKVRFRAVILTSLTTFGGLTPMLLERSLQARFLIPMAISLGFGVLFATLVTLILVPCFYMILDDMHRAAHRLRQMMQPPAAGSEG</sequence>
<feature type="transmembrane region" description="Helical" evidence="1">
    <location>
        <begin position="871"/>
        <end position="887"/>
    </location>
</feature>
<dbReference type="EMBL" id="JACDUS010000003">
    <property type="protein sequence ID" value="MBA2881174.1"/>
    <property type="molecule type" value="Genomic_DNA"/>
</dbReference>
<feature type="transmembrane region" description="Helical" evidence="1">
    <location>
        <begin position="330"/>
        <end position="349"/>
    </location>
</feature>
<feature type="transmembrane region" description="Helical" evidence="1">
    <location>
        <begin position="920"/>
        <end position="941"/>
    </location>
</feature>
<evidence type="ECO:0000313" key="2">
    <source>
        <dbReference type="EMBL" id="MBA2881174.1"/>
    </source>
</evidence>
<dbReference type="Gene3D" id="3.30.70.1430">
    <property type="entry name" value="Multidrug efflux transporter AcrB pore domain"/>
    <property type="match status" value="2"/>
</dbReference>
<comment type="caution">
    <text evidence="2">The sequence shown here is derived from an EMBL/GenBank/DDBJ whole genome shotgun (WGS) entry which is preliminary data.</text>
</comment>
<reference evidence="2 3" key="1">
    <citation type="submission" date="2020-07" db="EMBL/GenBank/DDBJ databases">
        <title>Genomic Encyclopedia of Type Strains, Phase IV (KMG-IV): sequencing the most valuable type-strain genomes for metagenomic binning, comparative biology and taxonomic classification.</title>
        <authorList>
            <person name="Goeker M."/>
        </authorList>
    </citation>
    <scope>NUCLEOTIDE SEQUENCE [LARGE SCALE GENOMIC DNA]</scope>
    <source>
        <strain evidence="2 3">DSM 17721</strain>
    </source>
</reference>
<keyword evidence="1" id="KW-1133">Transmembrane helix</keyword>
<dbReference type="Proteomes" id="UP000525298">
    <property type="component" value="Unassembled WGS sequence"/>
</dbReference>
<feature type="transmembrane region" description="Helical" evidence="1">
    <location>
        <begin position="969"/>
        <end position="986"/>
    </location>
</feature>
<organism evidence="2 3">
    <name type="scientific">Desulfosalsimonas propionicica</name>
    <dbReference type="NCBI Taxonomy" id="332175"/>
    <lineage>
        <taxon>Bacteria</taxon>
        <taxon>Pseudomonadati</taxon>
        <taxon>Thermodesulfobacteriota</taxon>
        <taxon>Desulfobacteria</taxon>
        <taxon>Desulfobacterales</taxon>
        <taxon>Desulfosalsimonadaceae</taxon>
        <taxon>Desulfosalsimonas</taxon>
    </lineage>
</organism>
<dbReference type="Gene3D" id="3.30.2090.10">
    <property type="entry name" value="Multidrug efflux transporter AcrB TolC docking domain, DN and DC subdomains"/>
    <property type="match status" value="2"/>
</dbReference>
<dbReference type="PRINTS" id="PR00702">
    <property type="entry name" value="ACRIFLAVINRP"/>
</dbReference>
<feature type="transmembrane region" description="Helical" evidence="1">
    <location>
        <begin position="354"/>
        <end position="373"/>
    </location>
</feature>
<keyword evidence="1" id="KW-0812">Transmembrane</keyword>
<keyword evidence="3" id="KW-1185">Reference proteome</keyword>
<feature type="transmembrane region" description="Helical" evidence="1">
    <location>
        <begin position="998"/>
        <end position="1024"/>
    </location>
</feature>
<dbReference type="PANTHER" id="PTHR32063:SF33">
    <property type="entry name" value="RND SUPERFAMILY EFFLUX PUMP PERMEASE COMPONENT"/>
    <property type="match status" value="1"/>
</dbReference>
<feature type="transmembrane region" description="Helical" evidence="1">
    <location>
        <begin position="427"/>
        <end position="447"/>
    </location>
</feature>
<feature type="transmembrane region" description="Helical" evidence="1">
    <location>
        <begin position="385"/>
        <end position="407"/>
    </location>
</feature>
<dbReference type="PANTHER" id="PTHR32063">
    <property type="match status" value="1"/>
</dbReference>
<feature type="transmembrane region" description="Helical" evidence="1">
    <location>
        <begin position="894"/>
        <end position="914"/>
    </location>
</feature>
<evidence type="ECO:0000313" key="3">
    <source>
        <dbReference type="Proteomes" id="UP000525298"/>
    </source>
</evidence>
<accession>A0A7W0C8K8</accession>
<dbReference type="InterPro" id="IPR027463">
    <property type="entry name" value="AcrB_DN_DC_subdom"/>
</dbReference>
<dbReference type="Pfam" id="PF00873">
    <property type="entry name" value="ACR_tran"/>
    <property type="match status" value="1"/>
</dbReference>
<dbReference type="Gene3D" id="3.30.70.1320">
    <property type="entry name" value="Multidrug efflux transporter AcrB pore domain like"/>
    <property type="match status" value="1"/>
</dbReference>
<dbReference type="SUPFAM" id="SSF82714">
    <property type="entry name" value="Multidrug efflux transporter AcrB TolC docking domain, DN and DC subdomains"/>
    <property type="match status" value="2"/>
</dbReference>
<feature type="transmembrane region" description="Helical" evidence="1">
    <location>
        <begin position="459"/>
        <end position="483"/>
    </location>
</feature>
<dbReference type="GO" id="GO:0042910">
    <property type="term" value="F:xenobiotic transmembrane transporter activity"/>
    <property type="evidence" value="ECO:0007669"/>
    <property type="project" value="TreeGrafter"/>
</dbReference>
<feature type="transmembrane region" description="Helical" evidence="1">
    <location>
        <begin position="521"/>
        <end position="540"/>
    </location>
</feature>
<keyword evidence="1" id="KW-0472">Membrane</keyword>
<dbReference type="GO" id="GO:0005886">
    <property type="term" value="C:plasma membrane"/>
    <property type="evidence" value="ECO:0007669"/>
    <property type="project" value="TreeGrafter"/>
</dbReference>
<proteinExistence type="predicted"/>
<dbReference type="Gene3D" id="1.20.1640.10">
    <property type="entry name" value="Multidrug efflux transporter AcrB transmembrane domain"/>
    <property type="match status" value="2"/>
</dbReference>
<protein>
    <submittedName>
        <fullName evidence="2">Multidrug efflux pump subunit AcrB</fullName>
    </submittedName>
</protein>
<evidence type="ECO:0000256" key="1">
    <source>
        <dbReference type="SAM" id="Phobius"/>
    </source>
</evidence>
<dbReference type="AlphaFoldDB" id="A0A7W0C8K8"/>
<dbReference type="InterPro" id="IPR001036">
    <property type="entry name" value="Acrflvin-R"/>
</dbReference>
<dbReference type="SUPFAM" id="SSF82866">
    <property type="entry name" value="Multidrug efflux transporter AcrB transmembrane domain"/>
    <property type="match status" value="2"/>
</dbReference>
<name>A0A7W0C8K8_9BACT</name>
<dbReference type="Gene3D" id="3.30.70.1440">
    <property type="entry name" value="Multidrug efflux transporter AcrB pore domain"/>
    <property type="match status" value="1"/>
</dbReference>
<dbReference type="SUPFAM" id="SSF82693">
    <property type="entry name" value="Multidrug efflux transporter AcrB pore domain, PN1, PN2, PC1 and PC2 subdomains"/>
    <property type="match status" value="3"/>
</dbReference>
<dbReference type="RefSeq" id="WP_181550828.1">
    <property type="nucleotide sequence ID" value="NZ_JACDUS010000003.1"/>
</dbReference>
<gene>
    <name evidence="2" type="ORF">HNR65_001500</name>
</gene>